<comment type="caution">
    <text evidence="3">The sequence shown here is derived from an EMBL/GenBank/DDBJ whole genome shotgun (WGS) entry which is preliminary data.</text>
</comment>
<name>A0A562V894_9BACT</name>
<evidence type="ECO:0000256" key="2">
    <source>
        <dbReference type="SAM" id="SignalP"/>
    </source>
</evidence>
<keyword evidence="4" id="KW-1185">Reference proteome</keyword>
<dbReference type="Proteomes" id="UP000319449">
    <property type="component" value="Unassembled WGS sequence"/>
</dbReference>
<gene>
    <name evidence="3" type="ORF">JN12_03571</name>
</gene>
<feature type="chain" id="PRO_5021880304" evidence="2">
    <location>
        <begin position="29"/>
        <end position="288"/>
    </location>
</feature>
<evidence type="ECO:0000313" key="3">
    <source>
        <dbReference type="EMBL" id="TWJ14072.1"/>
    </source>
</evidence>
<feature type="signal peptide" evidence="2">
    <location>
        <begin position="1"/>
        <end position="28"/>
    </location>
</feature>
<dbReference type="EMBL" id="VLLN01000031">
    <property type="protein sequence ID" value="TWJ14072.1"/>
    <property type="molecule type" value="Genomic_DNA"/>
</dbReference>
<feature type="compositionally biased region" description="Low complexity" evidence="1">
    <location>
        <begin position="113"/>
        <end position="124"/>
    </location>
</feature>
<feature type="region of interest" description="Disordered" evidence="1">
    <location>
        <begin position="101"/>
        <end position="127"/>
    </location>
</feature>
<sequence length="288" mass="30570">MKQSLGSGRLFILLAVTATLFLPAAVHAAGPAYSVGLGFEFATGKYGTGTKTDSIYLPFTAAIFPTERLDISLELPFVYQSSSAVVAGQFMGMQGQSAGTRSVGAAMSGPRAGSGSMTSASSGTVDNSQDGLGDMKLKAGYVLYTEEKLVPTIRPNFFVKIPTADKNKFLGTGAFDEGMAVELTKWFGNWFADGEAGYAFQGKSSVLAVRDYLYYYAGGGYQLTDRLRPMFLVKGSTPTVEGASALMEARLRVKYQLTEHAGFDGYLAKGVADASPDFGTGVAVFYDF</sequence>
<protein>
    <submittedName>
        <fullName evidence="3">Outer membrane putative beta-barrel porin/alpha-amylase</fullName>
    </submittedName>
</protein>
<dbReference type="Pfam" id="PF13557">
    <property type="entry name" value="Phenol_MetA_deg"/>
    <property type="match status" value="1"/>
</dbReference>
<evidence type="ECO:0000313" key="4">
    <source>
        <dbReference type="Proteomes" id="UP000319449"/>
    </source>
</evidence>
<dbReference type="InterPro" id="IPR025737">
    <property type="entry name" value="FApF"/>
</dbReference>
<accession>A0A562V894</accession>
<keyword evidence="2" id="KW-0732">Signal</keyword>
<reference evidence="3 4" key="1">
    <citation type="submission" date="2019-07" db="EMBL/GenBank/DDBJ databases">
        <title>Genomic Encyclopedia of Archaeal and Bacterial Type Strains, Phase II (KMG-II): from individual species to whole genera.</title>
        <authorList>
            <person name="Goeker M."/>
        </authorList>
    </citation>
    <scope>NUCLEOTIDE SEQUENCE [LARGE SCALE GENOMIC DNA]</scope>
    <source>
        <strain evidence="3 4">ATCC BAA-1139</strain>
    </source>
</reference>
<evidence type="ECO:0000256" key="1">
    <source>
        <dbReference type="SAM" id="MobiDB-lite"/>
    </source>
</evidence>
<proteinExistence type="predicted"/>
<organism evidence="3 4">
    <name type="scientific">Geobacter argillaceus</name>
    <dbReference type="NCBI Taxonomy" id="345631"/>
    <lineage>
        <taxon>Bacteria</taxon>
        <taxon>Pseudomonadati</taxon>
        <taxon>Thermodesulfobacteriota</taxon>
        <taxon>Desulfuromonadia</taxon>
        <taxon>Geobacterales</taxon>
        <taxon>Geobacteraceae</taxon>
        <taxon>Geobacter</taxon>
    </lineage>
</organism>
<dbReference type="RefSeq" id="WP_170242042.1">
    <property type="nucleotide sequence ID" value="NZ_VLLN01000031.1"/>
</dbReference>
<dbReference type="AlphaFoldDB" id="A0A562V894"/>